<evidence type="ECO:0000313" key="7">
    <source>
        <dbReference type="EMBL" id="RTR16264.1"/>
    </source>
</evidence>
<comment type="caution">
    <text evidence="7">The sequence shown here is derived from an EMBL/GenBank/DDBJ whole genome shotgun (WGS) entry which is preliminary data.</text>
</comment>
<dbReference type="GO" id="GO:0007165">
    <property type="term" value="P:signal transduction"/>
    <property type="evidence" value="ECO:0007669"/>
    <property type="project" value="UniProtKB-KW"/>
</dbReference>
<keyword evidence="4" id="KW-0472">Membrane</keyword>
<feature type="domain" description="Methyl-accepting transducer" evidence="5">
    <location>
        <begin position="499"/>
        <end position="728"/>
    </location>
</feature>
<dbReference type="Gene3D" id="1.10.287.950">
    <property type="entry name" value="Methyl-accepting chemotaxis protein"/>
    <property type="match status" value="1"/>
</dbReference>
<dbReference type="InterPro" id="IPR004089">
    <property type="entry name" value="MCPsignal_dom"/>
</dbReference>
<dbReference type="CDD" id="cd19411">
    <property type="entry name" value="MCP2201-like_sensor"/>
    <property type="match status" value="1"/>
</dbReference>
<dbReference type="Proteomes" id="UP000277007">
    <property type="component" value="Unassembled WGS sequence"/>
</dbReference>
<dbReference type="InterPro" id="IPR047347">
    <property type="entry name" value="YvaQ-like_sensor"/>
</dbReference>
<dbReference type="PANTHER" id="PTHR43531">
    <property type="entry name" value="PROTEIN ICFG"/>
    <property type="match status" value="1"/>
</dbReference>
<dbReference type="GO" id="GO:0006935">
    <property type="term" value="P:chemotaxis"/>
    <property type="evidence" value="ECO:0007669"/>
    <property type="project" value="UniProtKB-KW"/>
</dbReference>
<feature type="transmembrane region" description="Helical" evidence="4">
    <location>
        <begin position="108"/>
        <end position="128"/>
    </location>
</feature>
<dbReference type="GO" id="GO:0004888">
    <property type="term" value="F:transmembrane signaling receptor activity"/>
    <property type="evidence" value="ECO:0007669"/>
    <property type="project" value="TreeGrafter"/>
</dbReference>
<feature type="domain" description="HAMP" evidence="6">
    <location>
        <begin position="397"/>
        <end position="449"/>
    </location>
</feature>
<dbReference type="Pfam" id="PF18947">
    <property type="entry name" value="HAMP_2"/>
    <property type="match status" value="1"/>
</dbReference>
<keyword evidence="1" id="KW-0145">Chemotaxis</keyword>
<dbReference type="PROSITE" id="PS50111">
    <property type="entry name" value="CHEMOTAXIS_TRANSDUC_2"/>
    <property type="match status" value="1"/>
</dbReference>
<dbReference type="EMBL" id="RXMA01000026">
    <property type="protein sequence ID" value="RTR16264.1"/>
    <property type="molecule type" value="Genomic_DNA"/>
</dbReference>
<name>A0A431VC35_9PROT</name>
<feature type="domain" description="HAMP" evidence="6">
    <location>
        <begin position="305"/>
        <end position="358"/>
    </location>
</feature>
<dbReference type="InterPro" id="IPR051310">
    <property type="entry name" value="MCP_chemotaxis"/>
</dbReference>
<proteinExistence type="inferred from homology"/>
<keyword evidence="4" id="KW-1133">Transmembrane helix</keyword>
<dbReference type="InterPro" id="IPR003660">
    <property type="entry name" value="HAMP_dom"/>
</dbReference>
<evidence type="ECO:0000259" key="6">
    <source>
        <dbReference type="PROSITE" id="PS50885"/>
    </source>
</evidence>
<dbReference type="Pfam" id="PF12729">
    <property type="entry name" value="4HB_MCP_1"/>
    <property type="match status" value="1"/>
</dbReference>
<keyword evidence="3" id="KW-0807">Transducer</keyword>
<dbReference type="PANTHER" id="PTHR43531:SF11">
    <property type="entry name" value="METHYL-ACCEPTING CHEMOTAXIS PROTEIN 3"/>
    <property type="match status" value="1"/>
</dbReference>
<evidence type="ECO:0000256" key="1">
    <source>
        <dbReference type="ARBA" id="ARBA00022500"/>
    </source>
</evidence>
<accession>A0A431VC35</accession>
<dbReference type="SUPFAM" id="SSF58104">
    <property type="entry name" value="Methyl-accepting chemotaxis protein (MCP) signaling domain"/>
    <property type="match status" value="1"/>
</dbReference>
<protein>
    <submittedName>
        <fullName evidence="7">Methyl-accepting chemotaxis protein</fullName>
    </submittedName>
</protein>
<keyword evidence="4" id="KW-0812">Transmembrane</keyword>
<dbReference type="GO" id="GO:0005886">
    <property type="term" value="C:plasma membrane"/>
    <property type="evidence" value="ECO:0007669"/>
    <property type="project" value="TreeGrafter"/>
</dbReference>
<evidence type="ECO:0000313" key="8">
    <source>
        <dbReference type="Proteomes" id="UP000277007"/>
    </source>
</evidence>
<evidence type="ECO:0000256" key="3">
    <source>
        <dbReference type="PROSITE-ProRule" id="PRU00284"/>
    </source>
</evidence>
<evidence type="ECO:0000256" key="2">
    <source>
        <dbReference type="ARBA" id="ARBA00029447"/>
    </source>
</evidence>
<dbReference type="PROSITE" id="PS50885">
    <property type="entry name" value="HAMP"/>
    <property type="match status" value="2"/>
</dbReference>
<reference evidence="7 8" key="1">
    <citation type="submission" date="2018-12" db="EMBL/GenBank/DDBJ databases">
        <authorList>
            <person name="Yang Y."/>
        </authorList>
    </citation>
    <scope>NUCLEOTIDE SEQUENCE [LARGE SCALE GENOMIC DNA]</scope>
    <source>
        <strain evidence="7 8">L-25-5w-1</strain>
    </source>
</reference>
<keyword evidence="8" id="KW-1185">Reference proteome</keyword>
<dbReference type="SMART" id="SM00283">
    <property type="entry name" value="MA"/>
    <property type="match status" value="1"/>
</dbReference>
<dbReference type="Pfam" id="PF00672">
    <property type="entry name" value="HAMP"/>
    <property type="match status" value="1"/>
</dbReference>
<comment type="similarity">
    <text evidence="2">Belongs to the methyl-accepting chemotaxis (MCP) protein family.</text>
</comment>
<organism evidence="7 8">
    <name type="scientific">Azospirillum griseum</name>
    <dbReference type="NCBI Taxonomy" id="2496639"/>
    <lineage>
        <taxon>Bacteria</taxon>
        <taxon>Pseudomonadati</taxon>
        <taxon>Pseudomonadota</taxon>
        <taxon>Alphaproteobacteria</taxon>
        <taxon>Rhodospirillales</taxon>
        <taxon>Azospirillaceae</taxon>
        <taxon>Azospirillum</taxon>
    </lineage>
</organism>
<dbReference type="AlphaFoldDB" id="A0A431VC35"/>
<dbReference type="Pfam" id="PF00015">
    <property type="entry name" value="MCPsignal"/>
    <property type="match status" value="1"/>
</dbReference>
<dbReference type="Gene3D" id="1.20.120.1530">
    <property type="match status" value="1"/>
</dbReference>
<dbReference type="SUPFAM" id="SSF158472">
    <property type="entry name" value="HAMP domain-like"/>
    <property type="match status" value="1"/>
</dbReference>
<evidence type="ECO:0000256" key="4">
    <source>
        <dbReference type="SAM" id="Phobius"/>
    </source>
</evidence>
<feature type="transmembrane region" description="Helical" evidence="4">
    <location>
        <begin position="283"/>
        <end position="303"/>
    </location>
</feature>
<dbReference type="InterPro" id="IPR024478">
    <property type="entry name" value="HlyB_4HB_MCP"/>
</dbReference>
<dbReference type="SMART" id="SM00304">
    <property type="entry name" value="HAMP"/>
    <property type="match status" value="4"/>
</dbReference>
<evidence type="ECO:0000259" key="5">
    <source>
        <dbReference type="PROSITE" id="PS50111"/>
    </source>
</evidence>
<sequence length="744" mass="78944">MLLATMRQSRGGPSAACPCRGRPCSMRRGAIRRPGDGFCGCGPHQTLAPRPCPGHSAGVLWRSGGIGSRRHRPALTRKQPFDPLPLRHPCPETAGDRCIMTIKTKLRLAFLLVIILFAAFGAVAMHAVRLLSHDVTRITDQILPAMAAINAVNTATSDHRAAELRHILSTDPDDMRALDAEIIRLRGQIETWRKRYEPLIETAVERERYNSFVRDYATYLAGSDKILGLSRKNENADAHAMVAQATNLFLNFSDDLTELVKQSQLAADETSRQADLVSTRARVVILAGLALAIILSLLGMWMVERMISRPVALLTEGLGKVGVGDLDVSVGMTERTDDIGAMARATDATVQSIKALTHDLGALVDAAQAGALAARAEPGAHQGDYALLVGGLNTLIETLTKPLFEVVAVMQLLAAGDLKGRMSGHYEGDLRALKANMNRSLDALVSLLGEVGTLAGRMADGDLSGTVSGSYQGDFAVLKGNVNRGLERLRDLIGSVAGDTEQIAVAATETSAAARQVAEESDRQLRSLTAVAGAVTETAQSVESIAVNAGRGRDLATATATLADDGRVKLAQLSDAVSRIADAHDRIERIAATITRIADKTHILSLNAGIEAARAGEQGMGFGIVAQQIGRLAEDAALAVRDIEGIVAESARTVREGVATAGEARGSIDRIAEAARDSGEAVQAISAAMAQQTAAVQELAHRLSDLRVSSEGNAAAAEEISATMEELARMVHRAREQVGRFRLA</sequence>
<gene>
    <name evidence="7" type="ORF">EJ903_20990</name>
</gene>